<dbReference type="PANTHER" id="PTHR33164">
    <property type="entry name" value="TRANSCRIPTIONAL REGULATOR, MARR FAMILY"/>
    <property type="match status" value="1"/>
</dbReference>
<reference evidence="3 4" key="1">
    <citation type="submission" date="2021-02" db="EMBL/GenBank/DDBJ databases">
        <title>Brevundimonas sp. CS1 genome sequence.</title>
        <authorList>
            <person name="Lee K."/>
            <person name="Choi Y.-J."/>
            <person name="Son H.-R."/>
        </authorList>
    </citation>
    <scope>NUCLEOTIDE SEQUENCE [LARGE SCALE GENOMIC DNA]</scope>
    <source>
        <strain evidence="3 4">CS1</strain>
    </source>
</reference>
<name>A0ABX7LPL4_9CAUL</name>
<proteinExistence type="predicted"/>
<dbReference type="Proteomes" id="UP000662957">
    <property type="component" value="Chromosome"/>
</dbReference>
<evidence type="ECO:0000256" key="1">
    <source>
        <dbReference type="SAM" id="MobiDB-lite"/>
    </source>
</evidence>
<dbReference type="InterPro" id="IPR000835">
    <property type="entry name" value="HTH_MarR-typ"/>
</dbReference>
<evidence type="ECO:0000259" key="2">
    <source>
        <dbReference type="PROSITE" id="PS50995"/>
    </source>
</evidence>
<dbReference type="PANTHER" id="PTHR33164:SF43">
    <property type="entry name" value="HTH-TYPE TRANSCRIPTIONAL REPRESSOR YETL"/>
    <property type="match status" value="1"/>
</dbReference>
<sequence>MVVDDVGALILEVFRLNGRLIAAGDSVVGPLGLSSVRWQILGSVMRAGHHSKTVSQIARETGVTRQAVQRVVNALVAQGVLKREDDPADRRAPLINATERGRLIYADADQARREWLSGVGEQFTAERLRQATSTLTDLRTSLTSSGKTNQQGSTGPETPSSSPSHRRRRKQPGGPADQK</sequence>
<evidence type="ECO:0000313" key="3">
    <source>
        <dbReference type="EMBL" id="QSF54784.1"/>
    </source>
</evidence>
<keyword evidence="4" id="KW-1185">Reference proteome</keyword>
<dbReference type="InterPro" id="IPR036390">
    <property type="entry name" value="WH_DNA-bd_sf"/>
</dbReference>
<evidence type="ECO:0000313" key="4">
    <source>
        <dbReference type="Proteomes" id="UP000662957"/>
    </source>
</evidence>
<feature type="domain" description="HTH marR-type" evidence="2">
    <location>
        <begin position="3"/>
        <end position="144"/>
    </location>
</feature>
<accession>A0ABX7LPL4</accession>
<dbReference type="SUPFAM" id="SSF46785">
    <property type="entry name" value="Winged helix' DNA-binding domain"/>
    <property type="match status" value="1"/>
</dbReference>
<dbReference type="EMBL" id="CP070968">
    <property type="protein sequence ID" value="QSF54784.1"/>
    <property type="molecule type" value="Genomic_DNA"/>
</dbReference>
<dbReference type="RefSeq" id="WP_205682218.1">
    <property type="nucleotide sequence ID" value="NZ_CP070968.1"/>
</dbReference>
<gene>
    <name evidence="3" type="ORF">JX001_02895</name>
</gene>
<feature type="compositionally biased region" description="Low complexity" evidence="1">
    <location>
        <begin position="152"/>
        <end position="163"/>
    </location>
</feature>
<dbReference type="SMART" id="SM00347">
    <property type="entry name" value="HTH_MARR"/>
    <property type="match status" value="1"/>
</dbReference>
<dbReference type="PROSITE" id="PS50995">
    <property type="entry name" value="HTH_MARR_2"/>
    <property type="match status" value="1"/>
</dbReference>
<feature type="region of interest" description="Disordered" evidence="1">
    <location>
        <begin position="139"/>
        <end position="179"/>
    </location>
</feature>
<dbReference type="Gene3D" id="1.10.10.10">
    <property type="entry name" value="Winged helix-like DNA-binding domain superfamily/Winged helix DNA-binding domain"/>
    <property type="match status" value="1"/>
</dbReference>
<protein>
    <submittedName>
        <fullName evidence="3">MarR family transcriptional regulator</fullName>
    </submittedName>
</protein>
<dbReference type="Pfam" id="PF12802">
    <property type="entry name" value="MarR_2"/>
    <property type="match status" value="1"/>
</dbReference>
<dbReference type="InterPro" id="IPR039422">
    <property type="entry name" value="MarR/SlyA-like"/>
</dbReference>
<dbReference type="PRINTS" id="PR00598">
    <property type="entry name" value="HTHMARR"/>
</dbReference>
<organism evidence="3 4">
    <name type="scientific">Brevundimonas fontaquae</name>
    <dbReference type="NCBI Taxonomy" id="2813778"/>
    <lineage>
        <taxon>Bacteria</taxon>
        <taxon>Pseudomonadati</taxon>
        <taxon>Pseudomonadota</taxon>
        <taxon>Alphaproteobacteria</taxon>
        <taxon>Caulobacterales</taxon>
        <taxon>Caulobacteraceae</taxon>
        <taxon>Brevundimonas</taxon>
    </lineage>
</organism>
<dbReference type="InterPro" id="IPR036388">
    <property type="entry name" value="WH-like_DNA-bd_sf"/>
</dbReference>